<reference evidence="1 2" key="1">
    <citation type="submission" date="2018-02" db="EMBL/GenBank/DDBJ databases">
        <title>Genomic Encyclopedia of Archaeal and Bacterial Type Strains, Phase II (KMG-II): from individual species to whole genera.</title>
        <authorList>
            <person name="Goeker M."/>
        </authorList>
    </citation>
    <scope>NUCLEOTIDE SEQUENCE [LARGE SCALE GENOMIC DNA]</scope>
    <source>
        <strain evidence="1 2">DSM 22857</strain>
    </source>
</reference>
<dbReference type="InterPro" id="IPR023393">
    <property type="entry name" value="START-like_dom_sf"/>
</dbReference>
<gene>
    <name evidence="1" type="ORF">CLV92_11876</name>
</gene>
<evidence type="ECO:0000313" key="2">
    <source>
        <dbReference type="Proteomes" id="UP000239485"/>
    </source>
</evidence>
<keyword evidence="2" id="KW-1185">Reference proteome</keyword>
<name>A0A2S6ICT9_9ACTN</name>
<proteinExistence type="predicted"/>
<accession>A0A2S6ICT9</accession>
<dbReference type="Gene3D" id="3.30.530.20">
    <property type="match status" value="1"/>
</dbReference>
<dbReference type="RefSeq" id="WP_158257340.1">
    <property type="nucleotide sequence ID" value="NZ_PTJD01000018.1"/>
</dbReference>
<comment type="caution">
    <text evidence="1">The sequence shown here is derived from an EMBL/GenBank/DDBJ whole genome shotgun (WGS) entry which is preliminary data.</text>
</comment>
<dbReference type="SUPFAM" id="SSF55961">
    <property type="entry name" value="Bet v1-like"/>
    <property type="match status" value="1"/>
</dbReference>
<protein>
    <submittedName>
        <fullName evidence="1">Uncharacterized protein DUF2505</fullName>
    </submittedName>
</protein>
<dbReference type="EMBL" id="PTJD01000018">
    <property type="protein sequence ID" value="PPK92032.1"/>
    <property type="molecule type" value="Genomic_DNA"/>
</dbReference>
<organism evidence="1 2">
    <name type="scientific">Kineococcus xinjiangensis</name>
    <dbReference type="NCBI Taxonomy" id="512762"/>
    <lineage>
        <taxon>Bacteria</taxon>
        <taxon>Bacillati</taxon>
        <taxon>Actinomycetota</taxon>
        <taxon>Actinomycetes</taxon>
        <taxon>Kineosporiales</taxon>
        <taxon>Kineosporiaceae</taxon>
        <taxon>Kineococcus</taxon>
    </lineage>
</organism>
<dbReference type="Proteomes" id="UP000239485">
    <property type="component" value="Unassembled WGS sequence"/>
</dbReference>
<sequence>MRLHEEVRYEAGPEAVFAVLTDPEFLVARCRASGALEQSTDVVPSGAGCRVTVRRALPTRGLPDAAARFLGERMVLAETVVWGPAQDGGRRGSLHVVIEGAPVTLTGEVALSPAGAGCVQVFDADLVAKVPLFGGKVEQAAAPALRAGLLAEAELAGQWLAQRS</sequence>
<dbReference type="AlphaFoldDB" id="A0A2S6ICT9"/>
<dbReference type="Pfam" id="PF10698">
    <property type="entry name" value="DUF2505"/>
    <property type="match status" value="1"/>
</dbReference>
<evidence type="ECO:0000313" key="1">
    <source>
        <dbReference type="EMBL" id="PPK92032.1"/>
    </source>
</evidence>
<dbReference type="OrthoDB" id="3266819at2"/>
<dbReference type="InterPro" id="IPR019639">
    <property type="entry name" value="DUF2505"/>
</dbReference>